<dbReference type="EMBL" id="LAZR01030246">
    <property type="protein sequence ID" value="KKL57192.1"/>
    <property type="molecule type" value="Genomic_DNA"/>
</dbReference>
<gene>
    <name evidence="1" type="ORF">LCGC14_2237860</name>
</gene>
<protein>
    <recommendedName>
        <fullName evidence="2">Winged helix-turn helix domain-containing protein</fullName>
    </recommendedName>
</protein>
<proteinExistence type="predicted"/>
<evidence type="ECO:0008006" key="2">
    <source>
        <dbReference type="Google" id="ProtNLM"/>
    </source>
</evidence>
<evidence type="ECO:0000313" key="1">
    <source>
        <dbReference type="EMBL" id="KKL57192.1"/>
    </source>
</evidence>
<dbReference type="InterPro" id="IPR009057">
    <property type="entry name" value="Homeodomain-like_sf"/>
</dbReference>
<name>A0A0F9G1C6_9ZZZZ</name>
<accession>A0A0F9G1C6</accession>
<feature type="non-terminal residue" evidence="1">
    <location>
        <position position="393"/>
    </location>
</feature>
<comment type="caution">
    <text evidence="1">The sequence shown here is derived from an EMBL/GenBank/DDBJ whole genome shotgun (WGS) entry which is preliminary data.</text>
</comment>
<organism evidence="1">
    <name type="scientific">marine sediment metagenome</name>
    <dbReference type="NCBI Taxonomy" id="412755"/>
    <lineage>
        <taxon>unclassified sequences</taxon>
        <taxon>metagenomes</taxon>
        <taxon>ecological metagenomes</taxon>
    </lineage>
</organism>
<dbReference type="AlphaFoldDB" id="A0A0F9G1C6"/>
<dbReference type="SUPFAM" id="SSF46689">
    <property type="entry name" value="Homeodomain-like"/>
    <property type="match status" value="1"/>
</dbReference>
<reference evidence="1" key="1">
    <citation type="journal article" date="2015" name="Nature">
        <title>Complex archaea that bridge the gap between prokaryotes and eukaryotes.</title>
        <authorList>
            <person name="Spang A."/>
            <person name="Saw J.H."/>
            <person name="Jorgensen S.L."/>
            <person name="Zaremba-Niedzwiedzka K."/>
            <person name="Martijn J."/>
            <person name="Lind A.E."/>
            <person name="van Eijk R."/>
            <person name="Schleper C."/>
            <person name="Guy L."/>
            <person name="Ettema T.J."/>
        </authorList>
    </citation>
    <scope>NUCLEOTIDE SEQUENCE</scope>
</reference>
<sequence>MTNSQVKGLSKCGTEMPWRPIVQQEKKIEIALFRLGTIAPIVYGEYLQRGDKEALIRSLTEQKVRIPYSLRSRLARSTIMEWASMYEQSGRRLQSLFPRDRSDRGVPRSIRAEEKNTLLDYLERNPTTFACRAYRNLFEQGIMSSRLSPSSLSRILKAEKMTRRDRLERLKAKQLTEAVQLPRNEYEWGLWMLRLLQGKVDRKNIQGRLKGKLGETEIDLLLSCIKEKPRMYRNRAMAVVASLCGIPTATVVSFLCMSRSGVGGILERSQTSALSCLLGFERDRKRKYEDQSCIDAVFRILHAPPSDYGINRTTWKLDDIHRVMCEMGLPIWKHGITLIIRNAGYTFTKAKKVLTSNDPNYREKLSSITRILADLGPDEKFFSIDEFGPFSVK</sequence>